<dbReference type="Pfam" id="PF00383">
    <property type="entry name" value="dCMP_cyt_deam_1"/>
    <property type="match status" value="1"/>
</dbReference>
<comment type="similarity">
    <text evidence="5 12">In the C-terminal section; belongs to the HTP reductase family.</text>
</comment>
<dbReference type="PIRSF" id="PIRSF006769">
    <property type="entry name" value="RibD"/>
    <property type="match status" value="1"/>
</dbReference>
<feature type="binding site" evidence="14">
    <location>
        <position position="150"/>
    </location>
    <ligand>
        <name>NADP(+)</name>
        <dbReference type="ChEBI" id="CHEBI:58349"/>
    </ligand>
</feature>
<dbReference type="InterPro" id="IPR002125">
    <property type="entry name" value="CMP_dCMP_dom"/>
</dbReference>
<dbReference type="Gene3D" id="3.40.430.10">
    <property type="entry name" value="Dihydrofolate Reductase, subunit A"/>
    <property type="match status" value="1"/>
</dbReference>
<comment type="pathway">
    <text evidence="3 12">Cofactor biosynthesis; riboflavin biosynthesis; 5-amino-6-(D-ribitylamino)uracil from GTP: step 3/4.</text>
</comment>
<feature type="binding site" evidence="14">
    <location>
        <position position="278"/>
    </location>
    <ligand>
        <name>substrate</name>
    </ligand>
</feature>
<evidence type="ECO:0000256" key="2">
    <source>
        <dbReference type="ARBA" id="ARBA00004882"/>
    </source>
</evidence>
<feature type="binding site" evidence="14">
    <location>
        <position position="192"/>
    </location>
    <ligand>
        <name>NADP(+)</name>
        <dbReference type="ChEBI" id="CHEBI:58349"/>
    </ligand>
</feature>
<dbReference type="GO" id="GO:0008270">
    <property type="term" value="F:zinc ion binding"/>
    <property type="evidence" value="ECO:0007669"/>
    <property type="project" value="InterPro"/>
</dbReference>
<dbReference type="GO" id="GO:0009231">
    <property type="term" value="P:riboflavin biosynthetic process"/>
    <property type="evidence" value="ECO:0007669"/>
    <property type="project" value="UniProtKB-UniPathway"/>
</dbReference>
<sequence length="337" mass="38166">MQRALELAQLGQGSVSPNPMVGCVIVYQDQVIGEGWHKKYGDWHAEVNAVNSVQQLELLKESTVYVTLEPCSHFGKTPPCADLLISHQVKKVIICNVDTNPLVGGQGISKLQQAGIETETGILESQGRKLNKRFFAFMEKKRPYIILKWAQTADGFIARENFDSKWISNDFSRTLVHKWRTEEDAILVGTSTALYDNPQLNVRNWHGENPLRLVIDLNLRLPSHLHLFDRKQPTICYNLHKAGTEENLIWVQLQQPDNSLQEILQDLYARKVQSVIVEGGSKILNSFIEKGLWDEARIFESPQVFGNGIAAPVLRAKAKKTENFFGDKLITFTPVYN</sequence>
<feature type="binding site" evidence="14">
    <location>
        <position position="196"/>
    </location>
    <ligand>
        <name>NADP(+)</name>
        <dbReference type="ChEBI" id="CHEBI:58349"/>
    </ligand>
</feature>
<dbReference type="EC" id="3.5.4.26" evidence="12"/>
<feature type="binding site" evidence="14">
    <location>
        <position position="166"/>
    </location>
    <ligand>
        <name>NADP(+)</name>
        <dbReference type="ChEBI" id="CHEBI:58349"/>
    </ligand>
</feature>
<dbReference type="GO" id="GO:0008703">
    <property type="term" value="F:5-amino-6-(5-phosphoribosylamino)uracil reductase activity"/>
    <property type="evidence" value="ECO:0007669"/>
    <property type="project" value="UniProtKB-EC"/>
</dbReference>
<keyword evidence="12 17" id="KW-0378">Hydrolase</keyword>
<dbReference type="InterPro" id="IPR016193">
    <property type="entry name" value="Cytidine_deaminase-like"/>
</dbReference>
<dbReference type="EMBL" id="CP048222">
    <property type="protein sequence ID" value="QHT72206.1"/>
    <property type="molecule type" value="Genomic_DNA"/>
</dbReference>
<comment type="cofactor">
    <cofactor evidence="12 15">
        <name>Zn(2+)</name>
        <dbReference type="ChEBI" id="CHEBI:29105"/>
    </cofactor>
    <text evidence="12 15">Binds 1 zinc ion.</text>
</comment>
<dbReference type="PANTHER" id="PTHR38011">
    <property type="entry name" value="DIHYDROFOLATE REDUCTASE FAMILY PROTEIN (AFU_ORTHOLOGUE AFUA_8G06820)"/>
    <property type="match status" value="1"/>
</dbReference>
<comment type="similarity">
    <text evidence="4 12">In the N-terminal section; belongs to the cytidine and deoxycytidylate deaminase family.</text>
</comment>
<gene>
    <name evidence="17" type="primary">ribD</name>
    <name evidence="17" type="ORF">GXP67_29325</name>
</gene>
<dbReference type="EC" id="1.1.1.193" evidence="12"/>
<feature type="binding site" evidence="15">
    <location>
        <position position="71"/>
    </location>
    <ligand>
        <name>Zn(2+)</name>
        <dbReference type="ChEBI" id="CHEBI:29105"/>
        <note>catalytic</note>
    </ligand>
</feature>
<dbReference type="Proteomes" id="UP000480178">
    <property type="component" value="Chromosome"/>
</dbReference>
<dbReference type="Pfam" id="PF01872">
    <property type="entry name" value="RibD_C"/>
    <property type="match status" value="1"/>
</dbReference>
<dbReference type="InterPro" id="IPR050765">
    <property type="entry name" value="Riboflavin_Biosynth_HTPR"/>
</dbReference>
<keyword evidence="6 12" id="KW-0686">Riboflavin biosynthesis</keyword>
<evidence type="ECO:0000256" key="6">
    <source>
        <dbReference type="ARBA" id="ARBA00022619"/>
    </source>
</evidence>
<name>A0A6C0GW26_9BACT</name>
<dbReference type="CDD" id="cd01284">
    <property type="entry name" value="Riboflavin_deaminase-reductase"/>
    <property type="match status" value="1"/>
</dbReference>
<keyword evidence="18" id="KW-1185">Reference proteome</keyword>
<feature type="binding site" evidence="15">
    <location>
        <position position="80"/>
    </location>
    <ligand>
        <name>Zn(2+)</name>
        <dbReference type="ChEBI" id="CHEBI:29105"/>
        <note>catalytic</note>
    </ligand>
</feature>
<dbReference type="NCBIfam" id="TIGR00326">
    <property type="entry name" value="eubact_ribD"/>
    <property type="match status" value="1"/>
</dbReference>
<evidence type="ECO:0000256" key="1">
    <source>
        <dbReference type="ARBA" id="ARBA00002151"/>
    </source>
</evidence>
<evidence type="ECO:0000256" key="7">
    <source>
        <dbReference type="ARBA" id="ARBA00022723"/>
    </source>
</evidence>
<evidence type="ECO:0000256" key="13">
    <source>
        <dbReference type="PIRSR" id="PIRSR006769-1"/>
    </source>
</evidence>
<feature type="binding site" evidence="14">
    <location>
        <position position="164"/>
    </location>
    <ligand>
        <name>substrate</name>
    </ligand>
</feature>
<comment type="catalytic activity">
    <reaction evidence="12">
        <text>5-amino-6-(5-phospho-D-ribitylamino)uracil + NADP(+) = 5-amino-6-(5-phospho-D-ribosylamino)uracil + NADPH + H(+)</text>
        <dbReference type="Rhea" id="RHEA:17845"/>
        <dbReference type="ChEBI" id="CHEBI:15378"/>
        <dbReference type="ChEBI" id="CHEBI:57783"/>
        <dbReference type="ChEBI" id="CHEBI:58349"/>
        <dbReference type="ChEBI" id="CHEBI:58421"/>
        <dbReference type="ChEBI" id="CHEBI:58453"/>
        <dbReference type="EC" id="1.1.1.193"/>
    </reaction>
</comment>
<keyword evidence="8 12" id="KW-0862">Zinc</keyword>
<dbReference type="GO" id="GO:0008835">
    <property type="term" value="F:diaminohydroxyphosphoribosylaminopyrimidine deaminase activity"/>
    <property type="evidence" value="ECO:0007669"/>
    <property type="project" value="UniProtKB-EC"/>
</dbReference>
<feature type="binding site" evidence="14">
    <location>
        <begin position="280"/>
        <end position="286"/>
    </location>
    <ligand>
        <name>NADP(+)</name>
        <dbReference type="ChEBI" id="CHEBI:58349"/>
    </ligand>
</feature>
<dbReference type="PANTHER" id="PTHR38011:SF7">
    <property type="entry name" value="2,5-DIAMINO-6-RIBOSYLAMINO-4(3H)-PYRIMIDINONE 5'-PHOSPHATE REDUCTASE"/>
    <property type="match status" value="1"/>
</dbReference>
<dbReference type="UniPathway" id="UPA00275">
    <property type="reaction ID" value="UER00401"/>
</dbReference>
<comment type="pathway">
    <text evidence="2 12">Cofactor biosynthesis; riboflavin biosynthesis; 5-amino-6-(D-ribitylamino)uracil from GTP: step 2/4.</text>
</comment>
<dbReference type="InterPro" id="IPR002734">
    <property type="entry name" value="RibDG_C"/>
</dbReference>
<keyword evidence="11" id="KW-0511">Multifunctional enzyme</keyword>
<proteinExistence type="inferred from homology"/>
<reference evidence="17 18" key="1">
    <citation type="submission" date="2020-01" db="EMBL/GenBank/DDBJ databases">
        <authorList>
            <person name="Kim M.K."/>
        </authorList>
    </citation>
    <scope>NUCLEOTIDE SEQUENCE [LARGE SCALE GENOMIC DNA]</scope>
    <source>
        <strain evidence="17 18">172606-1</strain>
    </source>
</reference>
<evidence type="ECO:0000256" key="9">
    <source>
        <dbReference type="ARBA" id="ARBA00022857"/>
    </source>
</evidence>
<evidence type="ECO:0000256" key="15">
    <source>
        <dbReference type="PIRSR" id="PIRSR006769-3"/>
    </source>
</evidence>
<dbReference type="PROSITE" id="PS51747">
    <property type="entry name" value="CYT_DCMP_DEAMINASES_2"/>
    <property type="match status" value="1"/>
</dbReference>
<accession>A0A6C0GW26</accession>
<evidence type="ECO:0000256" key="10">
    <source>
        <dbReference type="ARBA" id="ARBA00023002"/>
    </source>
</evidence>
<dbReference type="SUPFAM" id="SSF53597">
    <property type="entry name" value="Dihydrofolate reductase-like"/>
    <property type="match status" value="1"/>
</dbReference>
<evidence type="ECO:0000256" key="5">
    <source>
        <dbReference type="ARBA" id="ARBA00007417"/>
    </source>
</evidence>
<evidence type="ECO:0000256" key="11">
    <source>
        <dbReference type="ARBA" id="ARBA00023268"/>
    </source>
</evidence>
<feature type="binding site" evidence="14">
    <location>
        <position position="180"/>
    </location>
    <ligand>
        <name>substrate</name>
    </ligand>
</feature>
<dbReference type="InterPro" id="IPR004794">
    <property type="entry name" value="Eubact_RibD"/>
</dbReference>
<dbReference type="InterPro" id="IPR024072">
    <property type="entry name" value="DHFR-like_dom_sf"/>
</dbReference>
<evidence type="ECO:0000256" key="12">
    <source>
        <dbReference type="PIRNR" id="PIRNR006769"/>
    </source>
</evidence>
<evidence type="ECO:0000256" key="14">
    <source>
        <dbReference type="PIRSR" id="PIRSR006769-2"/>
    </source>
</evidence>
<dbReference type="KEGG" id="rhoz:GXP67_29325"/>
<evidence type="ECO:0000259" key="16">
    <source>
        <dbReference type="PROSITE" id="PS51747"/>
    </source>
</evidence>
<evidence type="ECO:0000256" key="8">
    <source>
        <dbReference type="ARBA" id="ARBA00022833"/>
    </source>
</evidence>
<evidence type="ECO:0000256" key="4">
    <source>
        <dbReference type="ARBA" id="ARBA00005259"/>
    </source>
</evidence>
<evidence type="ECO:0000313" key="18">
    <source>
        <dbReference type="Proteomes" id="UP000480178"/>
    </source>
</evidence>
<evidence type="ECO:0000313" key="17">
    <source>
        <dbReference type="EMBL" id="QHT72206.1"/>
    </source>
</evidence>
<organism evidence="17 18">
    <name type="scientific">Rhodocytophaga rosea</name>
    <dbReference type="NCBI Taxonomy" id="2704465"/>
    <lineage>
        <taxon>Bacteria</taxon>
        <taxon>Pseudomonadati</taxon>
        <taxon>Bacteroidota</taxon>
        <taxon>Cytophagia</taxon>
        <taxon>Cytophagales</taxon>
        <taxon>Rhodocytophagaceae</taxon>
        <taxon>Rhodocytophaga</taxon>
    </lineage>
</organism>
<dbReference type="AlphaFoldDB" id="A0A6C0GW26"/>
<feature type="domain" description="CMP/dCMP-type deaminase" evidence="16">
    <location>
        <begin position="1"/>
        <end position="119"/>
    </location>
</feature>
<feature type="binding site" evidence="14">
    <location>
        <position position="200"/>
    </location>
    <ligand>
        <name>substrate</name>
    </ligand>
</feature>
<comment type="function">
    <text evidence="1 12">Converts 2,5-diamino-6-(ribosylamino)-4(3h)-pyrimidinone 5'-phosphate into 5-amino-6-(ribosylamino)-2,4(1h,3h)-pyrimidinedione 5'-phosphate.</text>
</comment>
<feature type="binding site" evidence="14">
    <location>
        <position position="203"/>
    </location>
    <ligand>
        <name>substrate</name>
    </ligand>
</feature>
<feature type="binding site" evidence="15">
    <location>
        <position position="44"/>
    </location>
    <ligand>
        <name>Zn(2+)</name>
        <dbReference type="ChEBI" id="CHEBI:29105"/>
        <note>catalytic</note>
    </ligand>
</feature>
<keyword evidence="7 12" id="KW-0479">Metal-binding</keyword>
<dbReference type="Gene3D" id="3.40.140.10">
    <property type="entry name" value="Cytidine Deaminase, domain 2"/>
    <property type="match status" value="1"/>
</dbReference>
<protein>
    <recommendedName>
        <fullName evidence="12">Riboflavin biosynthesis protein RibD</fullName>
    </recommendedName>
    <domain>
        <recommendedName>
            <fullName evidence="12">Diaminohydroxyphosphoribosylaminopyrimidine deaminase</fullName>
            <shortName evidence="12">DRAP deaminase</shortName>
            <ecNumber evidence="12">3.5.4.26</ecNumber>
        </recommendedName>
        <alternativeName>
            <fullName evidence="12">Riboflavin-specific deaminase</fullName>
        </alternativeName>
    </domain>
    <domain>
        <recommendedName>
            <fullName evidence="12">5-amino-6-(5-phosphoribosylamino)uracil reductase</fullName>
            <ecNumber evidence="12">1.1.1.193</ecNumber>
        </recommendedName>
        <alternativeName>
            <fullName evidence="12">HTP reductase</fullName>
        </alternativeName>
    </domain>
</protein>
<feature type="active site" description="Proton donor" evidence="13">
    <location>
        <position position="46"/>
    </location>
</feature>
<dbReference type="PROSITE" id="PS00903">
    <property type="entry name" value="CYT_DCMP_DEAMINASES_1"/>
    <property type="match status" value="1"/>
</dbReference>
<evidence type="ECO:0000256" key="3">
    <source>
        <dbReference type="ARBA" id="ARBA00004910"/>
    </source>
</evidence>
<dbReference type="InterPro" id="IPR016192">
    <property type="entry name" value="APOBEC/CMP_deaminase_Zn-bd"/>
</dbReference>
<keyword evidence="9 12" id="KW-0521">NADP</keyword>
<dbReference type="SUPFAM" id="SSF53927">
    <property type="entry name" value="Cytidine deaminase-like"/>
    <property type="match status" value="1"/>
</dbReference>
<comment type="catalytic activity">
    <reaction evidence="12">
        <text>2,5-diamino-6-hydroxy-4-(5-phosphoribosylamino)-pyrimidine + H2O + H(+) = 5-amino-6-(5-phospho-D-ribosylamino)uracil + NH4(+)</text>
        <dbReference type="Rhea" id="RHEA:21868"/>
        <dbReference type="ChEBI" id="CHEBI:15377"/>
        <dbReference type="ChEBI" id="CHEBI:15378"/>
        <dbReference type="ChEBI" id="CHEBI:28938"/>
        <dbReference type="ChEBI" id="CHEBI:58453"/>
        <dbReference type="ChEBI" id="CHEBI:58614"/>
        <dbReference type="EC" id="3.5.4.26"/>
    </reaction>
</comment>
<keyword evidence="10 12" id="KW-0560">Oxidoreductase</keyword>